<dbReference type="Gene3D" id="3.40.50.150">
    <property type="entry name" value="Vaccinia Virus protein VP39"/>
    <property type="match status" value="1"/>
</dbReference>
<dbReference type="AlphaFoldDB" id="A0A927MUI2"/>
<dbReference type="InterPro" id="IPR029063">
    <property type="entry name" value="SAM-dependent_MTases_sf"/>
</dbReference>
<evidence type="ECO:0000313" key="2">
    <source>
        <dbReference type="EMBL" id="MBE1603552.1"/>
    </source>
</evidence>
<dbReference type="GO" id="GO:0008168">
    <property type="term" value="F:methyltransferase activity"/>
    <property type="evidence" value="ECO:0007669"/>
    <property type="project" value="UniProtKB-KW"/>
</dbReference>
<dbReference type="InterPro" id="IPR041698">
    <property type="entry name" value="Methyltransf_25"/>
</dbReference>
<protein>
    <submittedName>
        <fullName evidence="2">SAM-dependent methyltransferase</fullName>
    </submittedName>
</protein>
<dbReference type="CDD" id="cd02440">
    <property type="entry name" value="AdoMet_MTases"/>
    <property type="match status" value="1"/>
</dbReference>
<proteinExistence type="predicted"/>
<feature type="domain" description="Methyltransferase" evidence="1">
    <location>
        <begin position="51"/>
        <end position="149"/>
    </location>
</feature>
<dbReference type="EMBL" id="JADBEM010000001">
    <property type="protein sequence ID" value="MBE1603552.1"/>
    <property type="molecule type" value="Genomic_DNA"/>
</dbReference>
<dbReference type="SUPFAM" id="SSF53335">
    <property type="entry name" value="S-adenosyl-L-methionine-dependent methyltransferases"/>
    <property type="match status" value="1"/>
</dbReference>
<comment type="caution">
    <text evidence="2">The sequence shown here is derived from an EMBL/GenBank/DDBJ whole genome shotgun (WGS) entry which is preliminary data.</text>
</comment>
<evidence type="ECO:0000259" key="1">
    <source>
        <dbReference type="Pfam" id="PF13649"/>
    </source>
</evidence>
<dbReference type="Pfam" id="PF13649">
    <property type="entry name" value="Methyltransf_25"/>
    <property type="match status" value="1"/>
</dbReference>
<keyword evidence="3" id="KW-1185">Reference proteome</keyword>
<name>A0A927MUI2_9ACTN</name>
<evidence type="ECO:0000313" key="3">
    <source>
        <dbReference type="Proteomes" id="UP000638648"/>
    </source>
</evidence>
<dbReference type="PANTHER" id="PTHR43464">
    <property type="entry name" value="METHYLTRANSFERASE"/>
    <property type="match status" value="1"/>
</dbReference>
<dbReference type="Proteomes" id="UP000638648">
    <property type="component" value="Unassembled WGS sequence"/>
</dbReference>
<keyword evidence="2" id="KW-0489">Methyltransferase</keyword>
<reference evidence="2" key="1">
    <citation type="submission" date="2020-10" db="EMBL/GenBank/DDBJ databases">
        <title>Sequencing the genomes of 1000 actinobacteria strains.</title>
        <authorList>
            <person name="Klenk H.-P."/>
        </authorList>
    </citation>
    <scope>NUCLEOTIDE SEQUENCE</scope>
    <source>
        <strain evidence="2">DSM 45354</strain>
    </source>
</reference>
<organism evidence="2 3">
    <name type="scientific">Actinopolymorpha pittospori</name>
    <dbReference type="NCBI Taxonomy" id="648752"/>
    <lineage>
        <taxon>Bacteria</taxon>
        <taxon>Bacillati</taxon>
        <taxon>Actinomycetota</taxon>
        <taxon>Actinomycetes</taxon>
        <taxon>Propionibacteriales</taxon>
        <taxon>Actinopolymorphaceae</taxon>
        <taxon>Actinopolymorpha</taxon>
    </lineage>
</organism>
<gene>
    <name evidence="2" type="ORF">HEB94_000400</name>
</gene>
<accession>A0A927MUI2</accession>
<keyword evidence="2" id="KW-0808">Transferase</keyword>
<dbReference type="PANTHER" id="PTHR43464:SF92">
    <property type="entry name" value="SLR1071 PROTEIN"/>
    <property type="match status" value="1"/>
</dbReference>
<dbReference type="GO" id="GO:0032259">
    <property type="term" value="P:methylation"/>
    <property type="evidence" value="ECO:0007669"/>
    <property type="project" value="UniProtKB-KW"/>
</dbReference>
<dbReference type="RefSeq" id="WP_192748337.1">
    <property type="nucleotide sequence ID" value="NZ_BAABJL010000154.1"/>
</dbReference>
<sequence>MSEVVSHYEELLAQHYTWMLGADFDELVTEQRRLLSSCGATSPQEQNTVALDLGCGSGIHSVALAHLGHDTVLSVDISATLIAELADRASRFPGIRPIRADLCAGLDAIVEPRSIAAAVCMGDTLPHLPDTSAVRRLLDDTFDVLLPGGVFVLSFRDLTTPLVGLDRFIPVRADQHRIMTCFLEDEGDAVRVTDLIHMKDPDGSWRLGKSSYRKLRLPPVWVAGQLREAGFAVAHLEPGPRGTCVITARRPE</sequence>